<organism evidence="1 2">
    <name type="scientific">Paraburkholderia phymatum</name>
    <dbReference type="NCBI Taxonomy" id="148447"/>
    <lineage>
        <taxon>Bacteria</taxon>
        <taxon>Pseudomonadati</taxon>
        <taxon>Pseudomonadota</taxon>
        <taxon>Betaproteobacteria</taxon>
        <taxon>Burkholderiales</taxon>
        <taxon>Burkholderiaceae</taxon>
        <taxon>Paraburkholderia</taxon>
    </lineage>
</organism>
<evidence type="ECO:0000313" key="2">
    <source>
        <dbReference type="Proteomes" id="UP001558850"/>
    </source>
</evidence>
<proteinExistence type="predicted"/>
<comment type="caution">
    <text evidence="1">The sequence shown here is derived from an EMBL/GenBank/DDBJ whole genome shotgun (WGS) entry which is preliminary data.</text>
</comment>
<accession>A0ACC6U3F4</accession>
<evidence type="ECO:0000313" key="1">
    <source>
        <dbReference type="EMBL" id="MEX3934163.1"/>
    </source>
</evidence>
<dbReference type="Proteomes" id="UP001558850">
    <property type="component" value="Unassembled WGS sequence"/>
</dbReference>
<gene>
    <name evidence="1" type="ORF">AB4Y32_20565</name>
</gene>
<reference evidence="1" key="1">
    <citation type="submission" date="2024-07" db="EMBL/GenBank/DDBJ databases">
        <title>A survey of Mimosa microsymbionts across Brazilian biomes reveals a high diversity of Paraburkholderia nodulating endemic species, but also that Cupriavidus is common as a symbiont of widespread species.</title>
        <authorList>
            <person name="Rouws L."/>
            <person name="Barauna A."/>
            <person name="Beukes C."/>
            <person name="Rouws J.R.C."/>
            <person name="De Faria S.M."/>
            <person name="Gross E."/>
            <person name="Bueno Dos Reis Junior F."/>
            <person name="Simon M.F."/>
            <person name="Maluk M."/>
            <person name="Odee D.W."/>
            <person name="Kenicer G."/>
            <person name="Young J.P.W."/>
            <person name="Reis V.M."/>
            <person name="Zilli J."/>
            <person name="James E.K."/>
        </authorList>
    </citation>
    <scope>NUCLEOTIDE SEQUENCE</scope>
    <source>
        <strain evidence="1">EG181B</strain>
    </source>
</reference>
<keyword evidence="2" id="KW-1185">Reference proteome</keyword>
<sequence length="51" mass="5956">MQTQNAEQRKRQQEKGRQQKYRSATHAFTPLSQCWAELPGSEHTLGLIEEK</sequence>
<dbReference type="EMBL" id="JBFRCH010000011">
    <property type="protein sequence ID" value="MEX3934163.1"/>
    <property type="molecule type" value="Genomic_DNA"/>
</dbReference>
<protein>
    <submittedName>
        <fullName evidence="1">Uncharacterized protein</fullName>
    </submittedName>
</protein>
<name>A0ACC6U3F4_9BURK</name>